<dbReference type="Proteomes" id="UP000035016">
    <property type="component" value="Plasmid pSLE1"/>
</dbReference>
<evidence type="ECO:0000313" key="2">
    <source>
        <dbReference type="Proteomes" id="UP000035016"/>
    </source>
</evidence>
<protein>
    <submittedName>
        <fullName evidence="1">Sle1_104 protein</fullName>
    </submittedName>
</protein>
<evidence type="ECO:0000313" key="1">
    <source>
        <dbReference type="EMBL" id="CQR59271.1"/>
    </source>
</evidence>
<dbReference type="PATRIC" id="fig|1437453.6.peg.7230"/>
<dbReference type="EMBL" id="LN831788">
    <property type="protein sequence ID" value="CQR59271.1"/>
    <property type="molecule type" value="Genomic_DNA"/>
</dbReference>
<gene>
    <name evidence="1" type="ORF">sle1_104</name>
</gene>
<reference evidence="2" key="1">
    <citation type="submission" date="2015-02" db="EMBL/GenBank/DDBJ databases">
        <authorList>
            <person name="Gomez-Escribano P.J."/>
        </authorList>
    </citation>
    <scope>NUCLEOTIDE SEQUENCE [LARGE SCALE GENOMIC DNA]</scope>
    <source>
        <strain evidence="2">C34 (DSM 42122 / NRRL B-24963)</strain>
        <plasmid evidence="2">pSLE1</plasmid>
    </source>
</reference>
<proteinExistence type="predicted"/>
<sequence>MATYLSQSDEALRRVTAKPALNVSRAAARYRITSALIADMARVMSTRDLTDVERADLEHVQAVNCESRAVLTAAGRLDLIGGA</sequence>
<name>A0A0F7VR41_STRLW</name>
<organism evidence="1 2">
    <name type="scientific">Streptomyces leeuwenhoekii</name>
    <dbReference type="NCBI Taxonomy" id="1437453"/>
    <lineage>
        <taxon>Bacteria</taxon>
        <taxon>Bacillati</taxon>
        <taxon>Actinomycetota</taxon>
        <taxon>Actinomycetes</taxon>
        <taxon>Kitasatosporales</taxon>
        <taxon>Streptomycetaceae</taxon>
        <taxon>Streptomyces</taxon>
    </lineage>
</organism>
<dbReference type="RefSeq" id="WP_047121297.1">
    <property type="nucleotide sequence ID" value="NZ_LN831788.1"/>
</dbReference>
<geneLocation type="plasmid" evidence="1 2">
    <name>pSLE1</name>
</geneLocation>
<dbReference type="AlphaFoldDB" id="A0A0F7VR41"/>
<keyword evidence="1" id="KW-0614">Plasmid</keyword>
<accession>A0A0F7VR41</accession>
<dbReference type="KEGG" id="sle:sle1_104"/>